<dbReference type="PROSITE" id="PS51450">
    <property type="entry name" value="LRR"/>
    <property type="match status" value="3"/>
</dbReference>
<dbReference type="OrthoDB" id="1574204at2759"/>
<dbReference type="Pfam" id="PF13516">
    <property type="entry name" value="LRR_6"/>
    <property type="match status" value="1"/>
</dbReference>
<dbReference type="PANTHER" id="PTHR46652">
    <property type="entry name" value="LEUCINE-RICH REPEAT AND IQ DOMAIN-CONTAINING PROTEIN 1-RELATED"/>
    <property type="match status" value="1"/>
</dbReference>
<evidence type="ECO:0000256" key="2">
    <source>
        <dbReference type="ARBA" id="ARBA00022737"/>
    </source>
</evidence>
<accession>A0A9W7AQ49</accession>
<dbReference type="PANTHER" id="PTHR46652:SF7">
    <property type="entry name" value="LEUCINE-RICH REPEAT AND IQ DOMAIN-CONTAINING PROTEIN 1"/>
    <property type="match status" value="1"/>
</dbReference>
<dbReference type="EMBL" id="BRXZ01001553">
    <property type="protein sequence ID" value="GMH73965.1"/>
    <property type="molecule type" value="Genomic_DNA"/>
</dbReference>
<dbReference type="SUPFAM" id="SSF52058">
    <property type="entry name" value="L domain-like"/>
    <property type="match status" value="1"/>
</dbReference>
<dbReference type="InterPro" id="IPR003591">
    <property type="entry name" value="Leu-rich_rpt_typical-subtyp"/>
</dbReference>
<feature type="compositionally biased region" description="Basic and acidic residues" evidence="3">
    <location>
        <begin position="357"/>
        <end position="368"/>
    </location>
</feature>
<feature type="compositionally biased region" description="Basic and acidic residues" evidence="3">
    <location>
        <begin position="334"/>
        <end position="343"/>
    </location>
</feature>
<feature type="compositionally biased region" description="Basic residues" evidence="3">
    <location>
        <begin position="344"/>
        <end position="356"/>
    </location>
</feature>
<dbReference type="InterPro" id="IPR001611">
    <property type="entry name" value="Leu-rich_rpt"/>
</dbReference>
<keyword evidence="5" id="KW-1185">Reference proteome</keyword>
<evidence type="ECO:0000313" key="4">
    <source>
        <dbReference type="EMBL" id="GMH73965.1"/>
    </source>
</evidence>
<comment type="caution">
    <text evidence="4">The sequence shown here is derived from an EMBL/GenBank/DDBJ whole genome shotgun (WGS) entry which is preliminary data.</text>
</comment>
<evidence type="ECO:0000313" key="5">
    <source>
        <dbReference type="Proteomes" id="UP001165082"/>
    </source>
</evidence>
<sequence>MSSAFLKKVISTDPNSTPYSLDVHNCAISHLDNLNSLPKLRSIDVSFNNLQDLEGLQALQDLRELKAYSCKIRDCYGLGDWCPSLSTLLLNDNALAVVPKTFRKLKHLRQLNLASNNLEVMENLPPSITWLDASNNELTSDCGGLGLLAGLETLLVAGNELGPELPRTLASLEALEELNVNANHVSNLKNVPQNLQSLHINRNHLKDTLKFPNPLVHLTELHISGNRLTGLPASLHLSLPMLDLLDVTSNRIADLKSICNSVSGMKELRELNASGNPCTPLDVNGNIYGDACMDWWYEIAASGPQIEVLDDMVCTTEDVLRAKNLKKREVEVEERRAGGETKKAKARPKSARRKKVVVREEEKGESPKKGTMPLVKPPQAYSGREGVFGKLEPMDDIESKFKDIRAKLSRCKELTRPDGEKVVQV</sequence>
<keyword evidence="1" id="KW-0433">Leucine-rich repeat</keyword>
<dbReference type="Pfam" id="PF13855">
    <property type="entry name" value="LRR_8"/>
    <property type="match status" value="1"/>
</dbReference>
<organism evidence="4 5">
    <name type="scientific">Triparma retinervis</name>
    <dbReference type="NCBI Taxonomy" id="2557542"/>
    <lineage>
        <taxon>Eukaryota</taxon>
        <taxon>Sar</taxon>
        <taxon>Stramenopiles</taxon>
        <taxon>Ochrophyta</taxon>
        <taxon>Bolidophyceae</taxon>
        <taxon>Parmales</taxon>
        <taxon>Triparmaceae</taxon>
        <taxon>Triparma</taxon>
    </lineage>
</organism>
<feature type="non-terminal residue" evidence="4">
    <location>
        <position position="425"/>
    </location>
</feature>
<evidence type="ECO:0000256" key="1">
    <source>
        <dbReference type="ARBA" id="ARBA00022614"/>
    </source>
</evidence>
<name>A0A9W7AQ49_9STRA</name>
<dbReference type="SMART" id="SM00369">
    <property type="entry name" value="LRR_TYP"/>
    <property type="match status" value="6"/>
</dbReference>
<dbReference type="Gene3D" id="3.80.10.10">
    <property type="entry name" value="Ribonuclease Inhibitor"/>
    <property type="match status" value="3"/>
</dbReference>
<dbReference type="SMART" id="SM00364">
    <property type="entry name" value="LRR_BAC"/>
    <property type="match status" value="5"/>
</dbReference>
<dbReference type="Proteomes" id="UP001165082">
    <property type="component" value="Unassembled WGS sequence"/>
</dbReference>
<dbReference type="InterPro" id="IPR032675">
    <property type="entry name" value="LRR_dom_sf"/>
</dbReference>
<feature type="region of interest" description="Disordered" evidence="3">
    <location>
        <begin position="334"/>
        <end position="387"/>
    </location>
</feature>
<evidence type="ECO:0000256" key="3">
    <source>
        <dbReference type="SAM" id="MobiDB-lite"/>
    </source>
</evidence>
<proteinExistence type="predicted"/>
<dbReference type="AlphaFoldDB" id="A0A9W7AQ49"/>
<gene>
    <name evidence="4" type="ORF">TrRE_jg4096</name>
</gene>
<dbReference type="SMART" id="SM00365">
    <property type="entry name" value="LRR_SD22"/>
    <property type="match status" value="4"/>
</dbReference>
<dbReference type="InterPro" id="IPR050836">
    <property type="entry name" value="SDS22/Internalin_LRR"/>
</dbReference>
<keyword evidence="2" id="KW-0677">Repeat</keyword>
<protein>
    <submittedName>
        <fullName evidence="4">Uncharacterized protein</fullName>
    </submittedName>
</protein>
<reference evidence="4" key="1">
    <citation type="submission" date="2022-07" db="EMBL/GenBank/DDBJ databases">
        <title>Genome analysis of Parmales, a sister group of diatoms, reveals the evolutionary specialization of diatoms from phago-mixotrophs to photoautotrophs.</title>
        <authorList>
            <person name="Ban H."/>
            <person name="Sato S."/>
            <person name="Yoshikawa S."/>
            <person name="Kazumasa Y."/>
            <person name="Nakamura Y."/>
            <person name="Ichinomiya M."/>
            <person name="Saitoh K."/>
            <person name="Sato N."/>
            <person name="Blanc-Mathieu R."/>
            <person name="Endo H."/>
            <person name="Kuwata A."/>
            <person name="Ogata H."/>
        </authorList>
    </citation>
    <scope>NUCLEOTIDE SEQUENCE</scope>
</reference>